<dbReference type="AlphaFoldDB" id="A0A5J6LGH6"/>
<reference evidence="7 8" key="1">
    <citation type="submission" date="2019-09" db="EMBL/GenBank/DDBJ databases">
        <title>Nitrincola iocasae sp. nov., a bacterium isolated from the sediment collected at a cold seep field in South China Sea.</title>
        <authorList>
            <person name="Zhang H."/>
            <person name="Wang H."/>
            <person name="Li C."/>
        </authorList>
    </citation>
    <scope>NUCLEOTIDE SEQUENCE [LARGE SCALE GENOMIC DNA]</scope>
    <source>
        <strain evidence="7 8">KXZD1103</strain>
    </source>
</reference>
<evidence type="ECO:0000256" key="3">
    <source>
        <dbReference type="ARBA" id="ARBA00022692"/>
    </source>
</evidence>
<sequence>MISLYLAQKSWLHRLPAGVKLLSLAVISLLLYPVEQPAILLGLLAVTLLAYVSLGSAALHQLLALKVLLPLFSLIFLLQWWSIGLAAAAVLVMRMLTLILLANLITLTTRMDDMMDAVMPLFSPLRLLGIDTRRIAFAVTLLIRFIPVLMAVVSHLLDAWKARGGGRKLWRLAIPLTIQSIRLSDNVAEALAARGGISPTDPTNRRR</sequence>
<feature type="transmembrane region" description="Helical" evidence="6">
    <location>
        <begin position="87"/>
        <end position="105"/>
    </location>
</feature>
<comment type="subcellular location">
    <subcellularLocation>
        <location evidence="1">Membrane</location>
        <topology evidence="1">Multi-pass membrane protein</topology>
    </subcellularLocation>
</comment>
<dbReference type="PANTHER" id="PTHR33514:SF13">
    <property type="entry name" value="PROTEIN ABCI12, CHLOROPLASTIC"/>
    <property type="match status" value="1"/>
</dbReference>
<keyword evidence="8" id="KW-1185">Reference proteome</keyword>
<evidence type="ECO:0000256" key="2">
    <source>
        <dbReference type="ARBA" id="ARBA00008564"/>
    </source>
</evidence>
<gene>
    <name evidence="7" type="ORF">F5I99_14210</name>
</gene>
<dbReference type="GO" id="GO:0005886">
    <property type="term" value="C:plasma membrane"/>
    <property type="evidence" value="ECO:0007669"/>
    <property type="project" value="TreeGrafter"/>
</dbReference>
<feature type="transmembrane region" description="Helical" evidence="6">
    <location>
        <begin position="135"/>
        <end position="157"/>
    </location>
</feature>
<dbReference type="PANTHER" id="PTHR33514">
    <property type="entry name" value="PROTEIN ABCI12, CHLOROPLASTIC"/>
    <property type="match status" value="1"/>
</dbReference>
<evidence type="ECO:0000256" key="1">
    <source>
        <dbReference type="ARBA" id="ARBA00004141"/>
    </source>
</evidence>
<dbReference type="InterPro" id="IPR003339">
    <property type="entry name" value="ABC/ECF_trnsptr_transmembrane"/>
</dbReference>
<evidence type="ECO:0000256" key="4">
    <source>
        <dbReference type="ARBA" id="ARBA00022989"/>
    </source>
</evidence>
<dbReference type="EMBL" id="CP044222">
    <property type="protein sequence ID" value="QEW07558.1"/>
    <property type="molecule type" value="Genomic_DNA"/>
</dbReference>
<dbReference type="KEGG" id="nik:F5I99_14210"/>
<feature type="transmembrane region" description="Helical" evidence="6">
    <location>
        <begin position="38"/>
        <end position="56"/>
    </location>
</feature>
<keyword evidence="5 6" id="KW-0472">Membrane</keyword>
<protein>
    <submittedName>
        <fullName evidence="7">Energy-coupling factor transporter transmembrane protein EcfT</fullName>
    </submittedName>
</protein>
<dbReference type="CDD" id="cd16914">
    <property type="entry name" value="EcfT"/>
    <property type="match status" value="1"/>
</dbReference>
<proteinExistence type="inferred from homology"/>
<dbReference type="RefSeq" id="WP_151057099.1">
    <property type="nucleotide sequence ID" value="NZ_CP044222.1"/>
</dbReference>
<name>A0A5J6LGH6_9GAMM</name>
<keyword evidence="3 6" id="KW-0812">Transmembrane</keyword>
<accession>A0A5J6LGH6</accession>
<evidence type="ECO:0000313" key="7">
    <source>
        <dbReference type="EMBL" id="QEW07558.1"/>
    </source>
</evidence>
<organism evidence="7 8">
    <name type="scientific">Nitrincola iocasae</name>
    <dbReference type="NCBI Taxonomy" id="2614693"/>
    <lineage>
        <taxon>Bacteria</taxon>
        <taxon>Pseudomonadati</taxon>
        <taxon>Pseudomonadota</taxon>
        <taxon>Gammaproteobacteria</taxon>
        <taxon>Oceanospirillales</taxon>
        <taxon>Oceanospirillaceae</taxon>
        <taxon>Nitrincola</taxon>
    </lineage>
</organism>
<dbReference type="Proteomes" id="UP000325606">
    <property type="component" value="Chromosome"/>
</dbReference>
<evidence type="ECO:0000256" key="6">
    <source>
        <dbReference type="SAM" id="Phobius"/>
    </source>
</evidence>
<evidence type="ECO:0000256" key="5">
    <source>
        <dbReference type="ARBA" id="ARBA00023136"/>
    </source>
</evidence>
<feature type="transmembrane region" description="Helical" evidence="6">
    <location>
        <begin position="12"/>
        <end position="32"/>
    </location>
</feature>
<keyword evidence="4 6" id="KW-1133">Transmembrane helix</keyword>
<comment type="similarity">
    <text evidence="2">Belongs to the CbiQ family.</text>
</comment>
<evidence type="ECO:0000313" key="8">
    <source>
        <dbReference type="Proteomes" id="UP000325606"/>
    </source>
</evidence>
<dbReference type="Pfam" id="PF02361">
    <property type="entry name" value="CbiQ"/>
    <property type="match status" value="1"/>
</dbReference>
<feature type="transmembrane region" description="Helical" evidence="6">
    <location>
        <begin position="63"/>
        <end position="81"/>
    </location>
</feature>